<evidence type="ECO:0000256" key="6">
    <source>
        <dbReference type="ARBA" id="ARBA00023136"/>
    </source>
</evidence>
<evidence type="ECO:0000313" key="8">
    <source>
        <dbReference type="EMBL" id="MBC2605732.1"/>
    </source>
</evidence>
<proteinExistence type="inferred from homology"/>
<dbReference type="Proteomes" id="UP000526501">
    <property type="component" value="Unassembled WGS sequence"/>
</dbReference>
<evidence type="ECO:0000256" key="4">
    <source>
        <dbReference type="ARBA" id="ARBA00022692"/>
    </source>
</evidence>
<keyword evidence="9" id="KW-1185">Reference proteome</keyword>
<keyword evidence="7" id="KW-0653">Protein transport</keyword>
<keyword evidence="5" id="KW-1133">Transmembrane helix</keyword>
<comment type="caution">
    <text evidence="8">The sequence shown here is derived from an EMBL/GenBank/DDBJ whole genome shotgun (WGS) entry which is preliminary data.</text>
</comment>
<keyword evidence="7" id="KW-0813">Transport</keyword>
<keyword evidence="3" id="KW-1003">Cell membrane</keyword>
<comment type="similarity">
    <text evidence="2 7">Belongs to the ExbD/TolR family.</text>
</comment>
<dbReference type="GO" id="GO:0015031">
    <property type="term" value="P:protein transport"/>
    <property type="evidence" value="ECO:0007669"/>
    <property type="project" value="UniProtKB-KW"/>
</dbReference>
<comment type="subcellular location">
    <subcellularLocation>
        <location evidence="1">Cell membrane</location>
        <topology evidence="1">Single-pass membrane protein</topology>
    </subcellularLocation>
    <subcellularLocation>
        <location evidence="7">Cell membrane</location>
        <topology evidence="7">Single-pass type II membrane protein</topology>
    </subcellularLocation>
</comment>
<dbReference type="GO" id="GO:0022857">
    <property type="term" value="F:transmembrane transporter activity"/>
    <property type="evidence" value="ECO:0007669"/>
    <property type="project" value="InterPro"/>
</dbReference>
<evidence type="ECO:0000313" key="9">
    <source>
        <dbReference type="Proteomes" id="UP000526501"/>
    </source>
</evidence>
<evidence type="ECO:0000256" key="7">
    <source>
        <dbReference type="RuleBase" id="RU003879"/>
    </source>
</evidence>
<dbReference type="PANTHER" id="PTHR30558">
    <property type="entry name" value="EXBD MEMBRANE COMPONENT OF PMF-DRIVEN MACROMOLECULE IMPORT SYSTEM"/>
    <property type="match status" value="1"/>
</dbReference>
<keyword evidence="4 7" id="KW-0812">Transmembrane</keyword>
<accession>A0A7X1B556</accession>
<sequence>MSIRIKREDAPREASELPVAPMIDVVFLLLVYFMVSSSIQKQEADIGFSLPATVETSEPVPFSDQQIIVIDSDGRPWVNGYAYDDPGEGSYLKLAQMLSRYRQAAEASQSKANVSIAPSDATAHQMVVKVMDACQIAGLSSVSFLSES</sequence>
<evidence type="ECO:0000256" key="2">
    <source>
        <dbReference type="ARBA" id="ARBA00005811"/>
    </source>
</evidence>
<evidence type="ECO:0000256" key="5">
    <source>
        <dbReference type="ARBA" id="ARBA00022989"/>
    </source>
</evidence>
<dbReference type="InterPro" id="IPR003400">
    <property type="entry name" value="ExbD"/>
</dbReference>
<keyword evidence="6" id="KW-0472">Membrane</keyword>
<reference evidence="8 9" key="1">
    <citation type="submission" date="2020-07" db="EMBL/GenBank/DDBJ databases">
        <authorList>
            <person name="Feng X."/>
        </authorList>
    </citation>
    <scope>NUCLEOTIDE SEQUENCE [LARGE SCALE GENOMIC DNA]</scope>
    <source>
        <strain evidence="8 9">JCM23202</strain>
    </source>
</reference>
<dbReference type="Pfam" id="PF02472">
    <property type="entry name" value="ExbD"/>
    <property type="match status" value="1"/>
</dbReference>
<name>A0A7X1B556_9BACT</name>
<dbReference type="GO" id="GO:0005886">
    <property type="term" value="C:plasma membrane"/>
    <property type="evidence" value="ECO:0007669"/>
    <property type="project" value="UniProtKB-SubCell"/>
</dbReference>
<dbReference type="PANTHER" id="PTHR30558:SF3">
    <property type="entry name" value="BIOPOLYMER TRANSPORT PROTEIN EXBD-RELATED"/>
    <property type="match status" value="1"/>
</dbReference>
<evidence type="ECO:0000256" key="1">
    <source>
        <dbReference type="ARBA" id="ARBA00004162"/>
    </source>
</evidence>
<protein>
    <submittedName>
        <fullName evidence="8">Biopolymer transporter ExbD</fullName>
    </submittedName>
</protein>
<organism evidence="8 9">
    <name type="scientific">Pelagicoccus albus</name>
    <dbReference type="NCBI Taxonomy" id="415222"/>
    <lineage>
        <taxon>Bacteria</taxon>
        <taxon>Pseudomonadati</taxon>
        <taxon>Verrucomicrobiota</taxon>
        <taxon>Opitutia</taxon>
        <taxon>Puniceicoccales</taxon>
        <taxon>Pelagicoccaceae</taxon>
        <taxon>Pelagicoccus</taxon>
    </lineage>
</organism>
<dbReference type="EMBL" id="JACHVC010000006">
    <property type="protein sequence ID" value="MBC2605732.1"/>
    <property type="molecule type" value="Genomic_DNA"/>
</dbReference>
<evidence type="ECO:0000256" key="3">
    <source>
        <dbReference type="ARBA" id="ARBA00022475"/>
    </source>
</evidence>
<dbReference type="RefSeq" id="WP_185659597.1">
    <property type="nucleotide sequence ID" value="NZ_CAWPOO010000006.1"/>
</dbReference>
<dbReference type="Gene3D" id="3.30.420.270">
    <property type="match status" value="1"/>
</dbReference>
<dbReference type="AlphaFoldDB" id="A0A7X1B556"/>
<gene>
    <name evidence="8" type="ORF">H5P27_06725</name>
</gene>